<dbReference type="EMBL" id="LAFY01000585">
    <property type="protein sequence ID" value="KJX96980.1"/>
    <property type="molecule type" value="Genomic_DNA"/>
</dbReference>
<name>A0A0F4GLC7_9PEZI</name>
<dbReference type="AlphaFoldDB" id="A0A0F4GLC7"/>
<proteinExistence type="predicted"/>
<accession>A0A0F4GLC7</accession>
<dbReference type="STRING" id="1047168.A0A0F4GLC7"/>
<keyword evidence="2" id="KW-1185">Reference proteome</keyword>
<organism evidence="1 2">
    <name type="scientific">Zymoseptoria brevis</name>
    <dbReference type="NCBI Taxonomy" id="1047168"/>
    <lineage>
        <taxon>Eukaryota</taxon>
        <taxon>Fungi</taxon>
        <taxon>Dikarya</taxon>
        <taxon>Ascomycota</taxon>
        <taxon>Pezizomycotina</taxon>
        <taxon>Dothideomycetes</taxon>
        <taxon>Dothideomycetidae</taxon>
        <taxon>Mycosphaerellales</taxon>
        <taxon>Mycosphaerellaceae</taxon>
        <taxon>Zymoseptoria</taxon>
    </lineage>
</organism>
<dbReference type="Proteomes" id="UP000033647">
    <property type="component" value="Unassembled WGS sequence"/>
</dbReference>
<evidence type="ECO:0000313" key="2">
    <source>
        <dbReference type="Proteomes" id="UP000033647"/>
    </source>
</evidence>
<comment type="caution">
    <text evidence="1">The sequence shown here is derived from an EMBL/GenBank/DDBJ whole genome shotgun (WGS) entry which is preliminary data.</text>
</comment>
<sequence>MSYLISRAIDPIFAMSVGAAAVVVRVNREEKEKGRTTEETIASLKRRTASLFEKAPESEVKKSVEKAG</sequence>
<dbReference type="Pfam" id="PF11654">
    <property type="entry name" value="NCE101"/>
    <property type="match status" value="1"/>
</dbReference>
<dbReference type="GO" id="GO:0009306">
    <property type="term" value="P:protein secretion"/>
    <property type="evidence" value="ECO:0007669"/>
    <property type="project" value="InterPro"/>
</dbReference>
<protein>
    <submittedName>
        <fullName evidence="1">Uncharacterized protein</fullName>
    </submittedName>
</protein>
<evidence type="ECO:0000313" key="1">
    <source>
        <dbReference type="EMBL" id="KJX96980.1"/>
    </source>
</evidence>
<dbReference type="InterPro" id="IPR024242">
    <property type="entry name" value="NCE101"/>
</dbReference>
<reference evidence="1 2" key="1">
    <citation type="submission" date="2015-03" db="EMBL/GenBank/DDBJ databases">
        <title>RNA-seq based gene annotation and comparative genomics of four Zymoseptoria species reveal species-specific pathogenicity related genes and transposable element activity.</title>
        <authorList>
            <person name="Grandaubert J."/>
            <person name="Bhattacharyya A."/>
            <person name="Stukenbrock E.H."/>
        </authorList>
    </citation>
    <scope>NUCLEOTIDE SEQUENCE [LARGE SCALE GENOMIC DNA]</scope>
    <source>
        <strain evidence="1 2">Zb18110</strain>
    </source>
</reference>
<gene>
    <name evidence="1" type="ORF">TI39_contig593g00016</name>
</gene>